<dbReference type="PANTHER" id="PTHR20941">
    <property type="entry name" value="FOLATE SYNTHESIS PROTEINS"/>
    <property type="match status" value="1"/>
</dbReference>
<dbReference type="InterPro" id="IPR011005">
    <property type="entry name" value="Dihydropteroate_synth-like_sf"/>
</dbReference>
<comment type="caution">
    <text evidence="10">The sequence shown here is derived from an EMBL/GenBank/DDBJ whole genome shotgun (WGS) entry which is preliminary data.</text>
</comment>
<comment type="pathway">
    <text evidence="1">Cofactor biosynthesis; tetrahydrofolate biosynthesis; 2-amino-4-hydroxy-6-hydroxymethyl-7,8-dihydropteridine diphosphate from 7,8-dihydroneopterin triphosphate: step 4/4.</text>
</comment>
<evidence type="ECO:0000256" key="5">
    <source>
        <dbReference type="ARBA" id="ARBA00022741"/>
    </source>
</evidence>
<evidence type="ECO:0000256" key="7">
    <source>
        <dbReference type="ARBA" id="ARBA00022840"/>
    </source>
</evidence>
<evidence type="ECO:0000256" key="6">
    <source>
        <dbReference type="ARBA" id="ARBA00022777"/>
    </source>
</evidence>
<evidence type="ECO:0000256" key="4">
    <source>
        <dbReference type="ARBA" id="ARBA00022679"/>
    </source>
</evidence>
<dbReference type="Pfam" id="PF00809">
    <property type="entry name" value="Pterin_bind"/>
    <property type="match status" value="2"/>
</dbReference>
<evidence type="ECO:0000256" key="2">
    <source>
        <dbReference type="ARBA" id="ARBA00009640"/>
    </source>
</evidence>
<dbReference type="Gene3D" id="3.30.1130.10">
    <property type="match status" value="2"/>
</dbReference>
<dbReference type="InterPro" id="IPR000489">
    <property type="entry name" value="Pterin-binding_dom"/>
</dbReference>
<dbReference type="GO" id="GO:0005524">
    <property type="term" value="F:ATP binding"/>
    <property type="evidence" value="ECO:0007669"/>
    <property type="project" value="UniProtKB-KW"/>
</dbReference>
<dbReference type="Proteomes" id="UP001151518">
    <property type="component" value="Unassembled WGS sequence"/>
</dbReference>
<dbReference type="SMART" id="SM00905">
    <property type="entry name" value="FolB"/>
    <property type="match status" value="2"/>
</dbReference>
<proteinExistence type="inferred from homology"/>
<dbReference type="InterPro" id="IPR043133">
    <property type="entry name" value="GTP-CH-I_C/QueF"/>
</dbReference>
<reference evidence="10" key="1">
    <citation type="submission" date="2022-07" db="EMBL/GenBank/DDBJ databases">
        <title>Phylogenomic reconstructions and comparative analyses of Kickxellomycotina fungi.</title>
        <authorList>
            <person name="Reynolds N.K."/>
            <person name="Stajich J.E."/>
            <person name="Barry K."/>
            <person name="Grigoriev I.V."/>
            <person name="Crous P."/>
            <person name="Smith M.E."/>
        </authorList>
    </citation>
    <scope>NUCLEOTIDE SEQUENCE</scope>
    <source>
        <strain evidence="10">NRRL 3115</strain>
    </source>
</reference>
<dbReference type="Gene3D" id="3.30.70.560">
    <property type="entry name" value="7,8-Dihydro-6-hydroxymethylpterin-pyrophosphokinase HPPK"/>
    <property type="match status" value="1"/>
</dbReference>
<evidence type="ECO:0000313" key="10">
    <source>
        <dbReference type="EMBL" id="KAJ2674357.1"/>
    </source>
</evidence>
<keyword evidence="6" id="KW-0418">Kinase</keyword>
<name>A0A9W8G6P1_9FUNG</name>
<dbReference type="Gene3D" id="3.20.20.20">
    <property type="entry name" value="Dihydropteroate synthase-like"/>
    <property type="match status" value="1"/>
</dbReference>
<keyword evidence="8" id="KW-0289">Folate biosynthesis</keyword>
<dbReference type="InterPro" id="IPR035907">
    <property type="entry name" value="Hppk_sf"/>
</dbReference>
<accession>A0A9W8G6P1</accession>
<feature type="domain" description="Pterin-binding" evidence="9">
    <location>
        <begin position="523"/>
        <end position="821"/>
    </location>
</feature>
<keyword evidence="4" id="KW-0808">Transferase</keyword>
<evidence type="ECO:0000313" key="11">
    <source>
        <dbReference type="Proteomes" id="UP001151518"/>
    </source>
</evidence>
<dbReference type="AlphaFoldDB" id="A0A9W8G6P1"/>
<organism evidence="10 11">
    <name type="scientific">Coemansia spiralis</name>
    <dbReference type="NCBI Taxonomy" id="417178"/>
    <lineage>
        <taxon>Eukaryota</taxon>
        <taxon>Fungi</taxon>
        <taxon>Fungi incertae sedis</taxon>
        <taxon>Zoopagomycota</taxon>
        <taxon>Kickxellomycotina</taxon>
        <taxon>Kickxellomycetes</taxon>
        <taxon>Kickxellales</taxon>
        <taxon>Kickxellaceae</taxon>
        <taxon>Coemansia</taxon>
    </lineage>
</organism>
<dbReference type="Pfam" id="PF02152">
    <property type="entry name" value="FolB"/>
    <property type="match status" value="2"/>
</dbReference>
<dbReference type="GO" id="GO:0005740">
    <property type="term" value="C:mitochondrial envelope"/>
    <property type="evidence" value="ECO:0007669"/>
    <property type="project" value="TreeGrafter"/>
</dbReference>
<keyword evidence="5" id="KW-0547">Nucleotide-binding</keyword>
<dbReference type="GO" id="GO:0004156">
    <property type="term" value="F:dihydropteroate synthase activity"/>
    <property type="evidence" value="ECO:0007669"/>
    <property type="project" value="TreeGrafter"/>
</dbReference>
<dbReference type="GO" id="GO:0004150">
    <property type="term" value="F:dihydroneopterin aldolase activity"/>
    <property type="evidence" value="ECO:0007669"/>
    <property type="project" value="InterPro"/>
</dbReference>
<sequence>MANKFILGDLQVFTILGNDNREKEEHTPLLIAIELHTSVACISKGRKPSTTADYADVSRHIAAFAESDHKLHSAEAFADGVARECFSIASRVLAARVSIRILDTHFNAEQVGAEIFRTRKEVFGSWGPELDKDDSETDNEYAKRTELIAMERTLANECAGVLAREDHVVVRKLELSTSIGAYLWEQHCERTAVKIDLIFHVPKAPSIALADAHDEKPQGIDFCAVVDVVSELAEKTAYRTVDCMSTSIARIAIKQCGIPKVTVRIAKPKNAALTEYEATEITRTRNDFTEAPFPQSISGALHIPIEKIALGSLSIQAGLSNGKQSSNMHSAYIGMSANEGDRLGTIHRVLLHLKNDLPQSCLIETSFLYESPSIYDSDELPSLNTACLVKTKLEPLVLRDELQCIESKFNWEFVAENRGTNAISLEILFYDELHYDNDGITIPPPFMHERRSQLGPLCDLNRNLTHPKLGVTVGKLFGHLTSHGDSIDDIVQVTPLKARWHTRPNPYEGCILQSLHPGQQKETLFMGILNFLPNGINSVDYGNYLELVLQRAQDLFESGADIIDICGQPTYRGAVQVGIEEEIDSVVPLIKRIRDEGIEIPISVVTLYADVAAAALDAGADIINDVTGGYGDPKMLPLVAQRQCPYMIMSMDGYPHFMPSLKDYDEYGGDVVRGTRYELARRVRAALEKGVARWNIIIDPGLGFANHEAQNFEMLRRLRDLTARNIYPSTRIRDSSELNLSEQPKYELTENGHVVEKLSTNLVGYPVLVGTSRKRFIGNVTEKWDAEDRVWGTAATVSAAIQGGASIVRVHDIFEMLDVGRVSDCIYRR</sequence>
<dbReference type="EC" id="2.7.6.3" evidence="3"/>
<dbReference type="SUPFAM" id="SSF55620">
    <property type="entry name" value="Tetrahydrobiopterin biosynthesis enzymes-like"/>
    <property type="match status" value="2"/>
</dbReference>
<evidence type="ECO:0000256" key="8">
    <source>
        <dbReference type="ARBA" id="ARBA00022909"/>
    </source>
</evidence>
<evidence type="ECO:0000259" key="9">
    <source>
        <dbReference type="PROSITE" id="PS50972"/>
    </source>
</evidence>
<dbReference type="Pfam" id="PF01288">
    <property type="entry name" value="HPPK"/>
    <property type="match status" value="1"/>
</dbReference>
<dbReference type="SUPFAM" id="SSF51717">
    <property type="entry name" value="Dihydropteroate synthetase-like"/>
    <property type="match status" value="1"/>
</dbReference>
<keyword evidence="7" id="KW-0067">ATP-binding</keyword>
<dbReference type="InterPro" id="IPR000550">
    <property type="entry name" value="Hppk"/>
</dbReference>
<dbReference type="OrthoDB" id="615426at2759"/>
<dbReference type="GO" id="GO:0046654">
    <property type="term" value="P:tetrahydrofolate biosynthetic process"/>
    <property type="evidence" value="ECO:0007669"/>
    <property type="project" value="TreeGrafter"/>
</dbReference>
<dbReference type="InterPro" id="IPR006157">
    <property type="entry name" value="FolB_dom"/>
</dbReference>
<dbReference type="InterPro" id="IPR045031">
    <property type="entry name" value="DHP_synth-like"/>
</dbReference>
<dbReference type="GO" id="GO:0046656">
    <property type="term" value="P:folic acid biosynthetic process"/>
    <property type="evidence" value="ECO:0007669"/>
    <property type="project" value="UniProtKB-KW"/>
</dbReference>
<dbReference type="GO" id="GO:0016301">
    <property type="term" value="F:kinase activity"/>
    <property type="evidence" value="ECO:0007669"/>
    <property type="project" value="UniProtKB-KW"/>
</dbReference>
<dbReference type="SUPFAM" id="SSF55083">
    <property type="entry name" value="6-hydroxymethyl-7,8-dihydropterin pyrophosphokinase, HPPK"/>
    <property type="match status" value="1"/>
</dbReference>
<dbReference type="EMBL" id="JANBTW010000058">
    <property type="protein sequence ID" value="KAJ2674357.1"/>
    <property type="molecule type" value="Genomic_DNA"/>
</dbReference>
<gene>
    <name evidence="10" type="primary">FOL1_2</name>
    <name evidence="10" type="ORF">GGI25_004377</name>
</gene>
<evidence type="ECO:0000256" key="3">
    <source>
        <dbReference type="ARBA" id="ARBA00013253"/>
    </source>
</evidence>
<protein>
    <recommendedName>
        <fullName evidence="3">2-amino-4-hydroxy-6-hydroxymethyldihydropteridine diphosphokinase</fullName>
        <ecNumber evidence="3">2.7.6.3</ecNumber>
    </recommendedName>
</protein>
<evidence type="ECO:0000256" key="1">
    <source>
        <dbReference type="ARBA" id="ARBA00005051"/>
    </source>
</evidence>
<comment type="similarity">
    <text evidence="2">In the N-terminal section; belongs to the DHNA family.</text>
</comment>
<dbReference type="PANTHER" id="PTHR20941:SF1">
    <property type="entry name" value="FOLIC ACID SYNTHESIS PROTEIN FOL1"/>
    <property type="match status" value="1"/>
</dbReference>
<dbReference type="GO" id="GO:0003848">
    <property type="term" value="F:2-amino-4-hydroxy-6-hydroxymethyldihydropteridine diphosphokinase activity"/>
    <property type="evidence" value="ECO:0007669"/>
    <property type="project" value="UniProtKB-EC"/>
</dbReference>
<dbReference type="PROSITE" id="PS50972">
    <property type="entry name" value="PTERIN_BINDING"/>
    <property type="match status" value="1"/>
</dbReference>